<dbReference type="RefSeq" id="WP_146853144.1">
    <property type="nucleotide sequence ID" value="NZ_BKAG01000036.1"/>
</dbReference>
<dbReference type="InterPro" id="IPR027417">
    <property type="entry name" value="P-loop_NTPase"/>
</dbReference>
<keyword evidence="2" id="KW-1185">Reference proteome</keyword>
<accession>A0A512MDL6</accession>
<gene>
    <name evidence="1" type="ORF">BGE01nite_41200</name>
</gene>
<reference evidence="1 2" key="1">
    <citation type="submission" date="2019-07" db="EMBL/GenBank/DDBJ databases">
        <title>Whole genome shotgun sequence of Brevifollis gellanilyticus NBRC 108608.</title>
        <authorList>
            <person name="Hosoyama A."/>
            <person name="Uohara A."/>
            <person name="Ohji S."/>
            <person name="Ichikawa N."/>
        </authorList>
    </citation>
    <scope>NUCLEOTIDE SEQUENCE [LARGE SCALE GENOMIC DNA]</scope>
    <source>
        <strain evidence="1 2">NBRC 108608</strain>
    </source>
</reference>
<dbReference type="Proteomes" id="UP000321577">
    <property type="component" value="Unassembled WGS sequence"/>
</dbReference>
<dbReference type="EMBL" id="BKAG01000036">
    <property type="protein sequence ID" value="GEP44829.1"/>
    <property type="molecule type" value="Genomic_DNA"/>
</dbReference>
<dbReference type="AlphaFoldDB" id="A0A512MDL6"/>
<dbReference type="Gene3D" id="3.40.50.300">
    <property type="entry name" value="P-loop containing nucleotide triphosphate hydrolases"/>
    <property type="match status" value="1"/>
</dbReference>
<protein>
    <submittedName>
        <fullName evidence="1">Uncharacterized protein</fullName>
    </submittedName>
</protein>
<name>A0A512MDL6_9BACT</name>
<dbReference type="SUPFAM" id="SSF52540">
    <property type="entry name" value="P-loop containing nucleoside triphosphate hydrolases"/>
    <property type="match status" value="1"/>
</dbReference>
<evidence type="ECO:0000313" key="1">
    <source>
        <dbReference type="EMBL" id="GEP44829.1"/>
    </source>
</evidence>
<organism evidence="1 2">
    <name type="scientific">Brevifollis gellanilyticus</name>
    <dbReference type="NCBI Taxonomy" id="748831"/>
    <lineage>
        <taxon>Bacteria</taxon>
        <taxon>Pseudomonadati</taxon>
        <taxon>Verrucomicrobiota</taxon>
        <taxon>Verrucomicrobiia</taxon>
        <taxon>Verrucomicrobiales</taxon>
        <taxon>Verrucomicrobiaceae</taxon>
    </lineage>
</organism>
<evidence type="ECO:0000313" key="2">
    <source>
        <dbReference type="Proteomes" id="UP000321577"/>
    </source>
</evidence>
<proteinExistence type="predicted"/>
<comment type="caution">
    <text evidence="1">The sequence shown here is derived from an EMBL/GenBank/DDBJ whole genome shotgun (WGS) entry which is preliminary data.</text>
</comment>
<sequence>MANIHFIGGEKGGVGKSVVARVLAQYFIDHEQPFLGFDTDRSHGSLLRFYSDYASPVVADKYESLDLIVETACEQPEKRILVDLAAQTHESLVKWMEESGVLEATGEAGLTLTYWHVMDTGRDSVDLLKKVLDRFGSRLNYVIVLNQLRGENFDILEKSGEKEHALSLNARFLTLRRLHETVINKIDAGSTSFWAAKNRTSKEGAGLGILERQRVKVWLNHAYEQLDALHV</sequence>
<dbReference type="OrthoDB" id="200044at2"/>